<feature type="transmembrane region" description="Helical" evidence="8">
    <location>
        <begin position="293"/>
        <end position="313"/>
    </location>
</feature>
<dbReference type="SUPFAM" id="SSF103473">
    <property type="entry name" value="MFS general substrate transporter"/>
    <property type="match status" value="1"/>
</dbReference>
<dbReference type="InterPro" id="IPR036259">
    <property type="entry name" value="MFS_trans_sf"/>
</dbReference>
<feature type="transmembrane region" description="Helical" evidence="8">
    <location>
        <begin position="395"/>
        <end position="414"/>
    </location>
</feature>
<gene>
    <name evidence="10" type="ORF">K469DRAFT_809216</name>
</gene>
<proteinExistence type="inferred from homology"/>
<feature type="transmembrane region" description="Helical" evidence="8">
    <location>
        <begin position="333"/>
        <end position="353"/>
    </location>
</feature>
<evidence type="ECO:0000256" key="1">
    <source>
        <dbReference type="ARBA" id="ARBA00004141"/>
    </source>
</evidence>
<dbReference type="FunFam" id="1.20.1250.20:FF:000134">
    <property type="entry name" value="MFS sugar transporter protein"/>
    <property type="match status" value="1"/>
</dbReference>
<name>A0A6A6ENF7_9PEZI</name>
<sequence>MGKALVVSCAVFSAIGGFLFGYDSGIISSTISSSPAMLRLAGLFRRSKKANDLFRVFGRHLRVCLAGGAVTIAMLIAGRLFAGIAVGQLSSIVPIYCAEIAPPEIRGMLSGLIQWMLSWGFFAAQWIGYGSTFSTSSFQWRFPLSFQCLPAVVLAIGIMFLPESPRWLMEKDRHEEARTTLRRLHYNGHNEEFLNLEFIEIQGSIHTESLNKPRSWAEIVTSPSLRRRLILGCGIQAFGQLSGINVINYYGPRIYRSLGINTSGALMITGINGTTGIIENTLILLIIDRIGRIWPITIGAFGMAACMLVNAVLNKRFPADAANPNDDALRAQVAMNFVFQLAFQSLGCISWIYPAEIFPTEIRALGASISALTNWCLNLLFAQCSPIALGSIGFNYFYFFFAFNFISGFCYIMFYPETKKRTLEEINILFGDAKVAPGLEHLDKATNEPIAKENKGILHIEAA</sequence>
<comment type="similarity">
    <text evidence="2 7">Belongs to the major facilitator superfamily. Sugar transporter (TC 2.A.1.1) family.</text>
</comment>
<dbReference type="GO" id="GO:0016020">
    <property type="term" value="C:membrane"/>
    <property type="evidence" value="ECO:0007669"/>
    <property type="project" value="UniProtKB-SubCell"/>
</dbReference>
<keyword evidence="6 8" id="KW-0472">Membrane</keyword>
<evidence type="ECO:0000256" key="7">
    <source>
        <dbReference type="RuleBase" id="RU003346"/>
    </source>
</evidence>
<protein>
    <submittedName>
        <fullName evidence="10">General substrate transporter</fullName>
    </submittedName>
</protein>
<evidence type="ECO:0000313" key="10">
    <source>
        <dbReference type="EMBL" id="KAF2191610.1"/>
    </source>
</evidence>
<dbReference type="OrthoDB" id="6612291at2759"/>
<dbReference type="InterPro" id="IPR050360">
    <property type="entry name" value="MFS_Sugar_Transporters"/>
</dbReference>
<dbReference type="GO" id="GO:0005351">
    <property type="term" value="F:carbohydrate:proton symporter activity"/>
    <property type="evidence" value="ECO:0007669"/>
    <property type="project" value="TreeGrafter"/>
</dbReference>
<evidence type="ECO:0000256" key="6">
    <source>
        <dbReference type="ARBA" id="ARBA00023136"/>
    </source>
</evidence>
<feature type="domain" description="Major facilitator superfamily (MFS) profile" evidence="9">
    <location>
        <begin position="1"/>
        <end position="419"/>
    </location>
</feature>
<dbReference type="PROSITE" id="PS00217">
    <property type="entry name" value="SUGAR_TRANSPORT_2"/>
    <property type="match status" value="1"/>
</dbReference>
<comment type="subcellular location">
    <subcellularLocation>
        <location evidence="1">Membrane</location>
        <topology evidence="1">Multi-pass membrane protein</topology>
    </subcellularLocation>
</comment>
<evidence type="ECO:0000256" key="4">
    <source>
        <dbReference type="ARBA" id="ARBA00022692"/>
    </source>
</evidence>
<keyword evidence="4 8" id="KW-0812">Transmembrane</keyword>
<feature type="transmembrane region" description="Helical" evidence="8">
    <location>
        <begin position="140"/>
        <end position="161"/>
    </location>
</feature>
<dbReference type="Pfam" id="PF00083">
    <property type="entry name" value="Sugar_tr"/>
    <property type="match status" value="1"/>
</dbReference>
<evidence type="ECO:0000256" key="8">
    <source>
        <dbReference type="SAM" id="Phobius"/>
    </source>
</evidence>
<keyword evidence="3 7" id="KW-0813">Transport</keyword>
<dbReference type="Gene3D" id="1.20.1250.20">
    <property type="entry name" value="MFS general substrate transporter like domains"/>
    <property type="match status" value="1"/>
</dbReference>
<dbReference type="EMBL" id="ML994617">
    <property type="protein sequence ID" value="KAF2191610.1"/>
    <property type="molecule type" value="Genomic_DNA"/>
</dbReference>
<evidence type="ECO:0000256" key="2">
    <source>
        <dbReference type="ARBA" id="ARBA00010992"/>
    </source>
</evidence>
<feature type="transmembrane region" description="Helical" evidence="8">
    <location>
        <begin position="109"/>
        <end position="128"/>
    </location>
</feature>
<evidence type="ECO:0000313" key="11">
    <source>
        <dbReference type="Proteomes" id="UP000800200"/>
    </source>
</evidence>
<reference evidence="10" key="1">
    <citation type="journal article" date="2020" name="Stud. Mycol.">
        <title>101 Dothideomycetes genomes: a test case for predicting lifestyles and emergence of pathogens.</title>
        <authorList>
            <person name="Haridas S."/>
            <person name="Albert R."/>
            <person name="Binder M."/>
            <person name="Bloem J."/>
            <person name="Labutti K."/>
            <person name="Salamov A."/>
            <person name="Andreopoulos B."/>
            <person name="Baker S."/>
            <person name="Barry K."/>
            <person name="Bills G."/>
            <person name="Bluhm B."/>
            <person name="Cannon C."/>
            <person name="Castanera R."/>
            <person name="Culley D."/>
            <person name="Daum C."/>
            <person name="Ezra D."/>
            <person name="Gonzalez J."/>
            <person name="Henrissat B."/>
            <person name="Kuo A."/>
            <person name="Liang C."/>
            <person name="Lipzen A."/>
            <person name="Lutzoni F."/>
            <person name="Magnuson J."/>
            <person name="Mondo S."/>
            <person name="Nolan M."/>
            <person name="Ohm R."/>
            <person name="Pangilinan J."/>
            <person name="Park H.-J."/>
            <person name="Ramirez L."/>
            <person name="Alfaro M."/>
            <person name="Sun H."/>
            <person name="Tritt A."/>
            <person name="Yoshinaga Y."/>
            <person name="Zwiers L.-H."/>
            <person name="Turgeon B."/>
            <person name="Goodwin S."/>
            <person name="Spatafora J."/>
            <person name="Crous P."/>
            <person name="Grigoriev I."/>
        </authorList>
    </citation>
    <scope>NUCLEOTIDE SEQUENCE</scope>
    <source>
        <strain evidence="10">CBS 207.26</strain>
    </source>
</reference>
<accession>A0A6A6ENF7</accession>
<dbReference type="InterPro" id="IPR003663">
    <property type="entry name" value="Sugar/inositol_transpt"/>
</dbReference>
<evidence type="ECO:0000259" key="9">
    <source>
        <dbReference type="PROSITE" id="PS50850"/>
    </source>
</evidence>
<keyword evidence="11" id="KW-1185">Reference proteome</keyword>
<dbReference type="PANTHER" id="PTHR48022">
    <property type="entry name" value="PLASTIDIC GLUCOSE TRANSPORTER 4"/>
    <property type="match status" value="1"/>
</dbReference>
<dbReference type="AlphaFoldDB" id="A0A6A6ENF7"/>
<keyword evidence="5 8" id="KW-1133">Transmembrane helix</keyword>
<dbReference type="InterPro" id="IPR005829">
    <property type="entry name" value="Sugar_transporter_CS"/>
</dbReference>
<dbReference type="InterPro" id="IPR005828">
    <property type="entry name" value="MFS_sugar_transport-like"/>
</dbReference>
<evidence type="ECO:0000256" key="5">
    <source>
        <dbReference type="ARBA" id="ARBA00022989"/>
    </source>
</evidence>
<dbReference type="InterPro" id="IPR020846">
    <property type="entry name" value="MFS_dom"/>
</dbReference>
<evidence type="ECO:0000256" key="3">
    <source>
        <dbReference type="ARBA" id="ARBA00022448"/>
    </source>
</evidence>
<feature type="transmembrane region" description="Helical" evidence="8">
    <location>
        <begin position="263"/>
        <end position="286"/>
    </location>
</feature>
<dbReference type="PANTHER" id="PTHR48022:SF9">
    <property type="entry name" value="MAJOR FACILITATOR SUPERFAMILY (MFS) PROFILE DOMAIN-CONTAINING PROTEIN"/>
    <property type="match status" value="1"/>
</dbReference>
<dbReference type="PROSITE" id="PS50850">
    <property type="entry name" value="MFS"/>
    <property type="match status" value="1"/>
</dbReference>
<dbReference type="Proteomes" id="UP000800200">
    <property type="component" value="Unassembled WGS sequence"/>
</dbReference>
<dbReference type="NCBIfam" id="TIGR00879">
    <property type="entry name" value="SP"/>
    <property type="match status" value="1"/>
</dbReference>
<organism evidence="10 11">
    <name type="scientific">Zopfia rhizophila CBS 207.26</name>
    <dbReference type="NCBI Taxonomy" id="1314779"/>
    <lineage>
        <taxon>Eukaryota</taxon>
        <taxon>Fungi</taxon>
        <taxon>Dikarya</taxon>
        <taxon>Ascomycota</taxon>
        <taxon>Pezizomycotina</taxon>
        <taxon>Dothideomycetes</taxon>
        <taxon>Dothideomycetes incertae sedis</taxon>
        <taxon>Zopfiaceae</taxon>
        <taxon>Zopfia</taxon>
    </lineage>
</organism>